<dbReference type="PANTHER" id="PTHR30201:SF2">
    <property type="entry name" value="2-(5''-TRIPHOSPHORIBOSYL)-3'-DEPHOSPHOCOENZYME-A SYNTHASE"/>
    <property type="match status" value="1"/>
</dbReference>
<dbReference type="Pfam" id="PF01874">
    <property type="entry name" value="CitG"/>
    <property type="match status" value="1"/>
</dbReference>
<dbReference type="GO" id="GO:0005524">
    <property type="term" value="F:ATP binding"/>
    <property type="evidence" value="ECO:0007669"/>
    <property type="project" value="UniProtKB-KW"/>
</dbReference>
<gene>
    <name evidence="6 7" type="primary">citG</name>
    <name evidence="7" type="ORF">GTPT_0863</name>
</gene>
<dbReference type="RefSeq" id="WP_025900931.1">
    <property type="nucleotide sequence ID" value="NZ_ATMJ01000008.1"/>
</dbReference>
<dbReference type="Gene3D" id="1.10.4200.10">
    <property type="entry name" value="Triphosphoribosyl-dephospho-CoA protein"/>
    <property type="match status" value="1"/>
</dbReference>
<comment type="catalytic activity">
    <reaction evidence="1 6">
        <text>3'-dephospho-CoA + ATP = 2'-(5''-triphospho-alpha-D-ribosyl)-3'-dephospho-CoA + adenine</text>
        <dbReference type="Rhea" id="RHEA:15117"/>
        <dbReference type="ChEBI" id="CHEBI:16708"/>
        <dbReference type="ChEBI" id="CHEBI:30616"/>
        <dbReference type="ChEBI" id="CHEBI:57328"/>
        <dbReference type="ChEBI" id="CHEBI:61378"/>
        <dbReference type="EC" id="2.4.2.52"/>
    </reaction>
</comment>
<keyword evidence="4 6" id="KW-0547">Nucleotide-binding</keyword>
<dbReference type="EMBL" id="JMPR01000018">
    <property type="protein sequence ID" value="KFD20925.1"/>
    <property type="molecule type" value="Genomic_DNA"/>
</dbReference>
<dbReference type="AlphaFoldDB" id="A0A085JKC9"/>
<evidence type="ECO:0000256" key="6">
    <source>
        <dbReference type="HAMAP-Rule" id="MF_00397"/>
    </source>
</evidence>
<keyword evidence="8" id="KW-1185">Reference proteome</keyword>
<dbReference type="OrthoDB" id="114886at2"/>
<dbReference type="eggNOG" id="COG1767">
    <property type="taxonomic scope" value="Bacteria"/>
</dbReference>
<dbReference type="PANTHER" id="PTHR30201">
    <property type="entry name" value="TRIPHOSPHORIBOSYL-DEPHOSPHO-COA SYNTHASE"/>
    <property type="match status" value="1"/>
</dbReference>
<proteinExistence type="inferred from homology"/>
<reference evidence="7 8" key="1">
    <citation type="submission" date="2014-05" db="EMBL/GenBank/DDBJ databases">
        <title>ATOL: Assembling a taxonomically balanced genome-scale reconstruction of the evolutionary history of the Enterobacteriaceae.</title>
        <authorList>
            <person name="Plunkett G.III."/>
            <person name="Neeno-Eckwall E.C."/>
            <person name="Glasner J.D."/>
            <person name="Perna N.T."/>
        </authorList>
    </citation>
    <scope>NUCLEOTIDE SEQUENCE [LARGE SCALE GENOMIC DNA]</scope>
    <source>
        <strain evidence="7 8">ATCC 33301</strain>
    </source>
</reference>
<comment type="caution">
    <text evidence="7">The sequence shown here is derived from an EMBL/GenBank/DDBJ whole genome shotgun (WGS) entry which is preliminary data.</text>
</comment>
<protein>
    <recommendedName>
        <fullName evidence="6">Probable 2-(5''-triphosphoribosyl)-3'-dephosphocoenzyme-A synthase</fullName>
        <shortName evidence="6">2-(5''-triphosphoribosyl)-3'-dephospho-CoA synthase</shortName>
        <ecNumber evidence="6">2.4.2.52</ecNumber>
    </recommendedName>
</protein>
<dbReference type="Proteomes" id="UP000028602">
    <property type="component" value="Unassembled WGS sequence"/>
</dbReference>
<dbReference type="InterPro" id="IPR002736">
    <property type="entry name" value="CitG"/>
</dbReference>
<sequence length="295" mass="32078">MTGLPVISAPVTTLPEKVIAALQRELDLTPKPGLVDRNNNGAHHDMDHALFMQSIRAITPWFTVFEQLGYRHAFLPAENQLSLLRPAGLACEKAMFSATGQVNTHQGGIFSLGLLCCAAGRLAGRKEPLSTTALCLEISAICQGMVARELASGQAPSSAGARLYQQYSLTGARGEAESGFLTVRRYVLPYWHQESGDRQHHNALLRLMAVNADSNLVSRGGIEGLQFVRHSAQRALMAPWGTTELEEMDRHFILRRLSPGGSADLLAVAMVLADFLPSPPESAFYKIPCQTVSCR</sequence>
<accession>A0A085JKC9</accession>
<dbReference type="EC" id="2.4.2.52" evidence="6"/>
<organism evidence="7 8">
    <name type="scientific">Tatumella ptyseos ATCC 33301</name>
    <dbReference type="NCBI Taxonomy" id="1005995"/>
    <lineage>
        <taxon>Bacteria</taxon>
        <taxon>Pseudomonadati</taxon>
        <taxon>Pseudomonadota</taxon>
        <taxon>Gammaproteobacteria</taxon>
        <taxon>Enterobacterales</taxon>
        <taxon>Erwiniaceae</taxon>
        <taxon>Tatumella</taxon>
    </lineage>
</organism>
<comment type="similarity">
    <text evidence="2 6">Belongs to the CitG/MdcB family.</text>
</comment>
<evidence type="ECO:0000313" key="7">
    <source>
        <dbReference type="EMBL" id="KFD20925.1"/>
    </source>
</evidence>
<keyword evidence="5 6" id="KW-0067">ATP-binding</keyword>
<evidence type="ECO:0000256" key="2">
    <source>
        <dbReference type="ARBA" id="ARBA00006812"/>
    </source>
</evidence>
<evidence type="ECO:0000256" key="3">
    <source>
        <dbReference type="ARBA" id="ARBA00022679"/>
    </source>
</evidence>
<dbReference type="HAMAP" id="MF_00397">
    <property type="entry name" value="CitG"/>
    <property type="match status" value="1"/>
</dbReference>
<dbReference type="GO" id="GO:0046917">
    <property type="term" value="F:triphosphoribosyl-dephospho-CoA synthase activity"/>
    <property type="evidence" value="ECO:0007669"/>
    <property type="project" value="UniProtKB-UniRule"/>
</dbReference>
<keyword evidence="7" id="KW-0328">Glycosyltransferase</keyword>
<dbReference type="GO" id="GO:0016757">
    <property type="term" value="F:glycosyltransferase activity"/>
    <property type="evidence" value="ECO:0007669"/>
    <property type="project" value="UniProtKB-KW"/>
</dbReference>
<evidence type="ECO:0000313" key="8">
    <source>
        <dbReference type="Proteomes" id="UP000028602"/>
    </source>
</evidence>
<evidence type="ECO:0000256" key="1">
    <source>
        <dbReference type="ARBA" id="ARBA00001210"/>
    </source>
</evidence>
<dbReference type="GO" id="GO:0051191">
    <property type="term" value="P:prosthetic group biosynthetic process"/>
    <property type="evidence" value="ECO:0007669"/>
    <property type="project" value="TreeGrafter"/>
</dbReference>
<name>A0A085JKC9_9GAMM</name>
<dbReference type="NCBIfam" id="TIGR03125">
    <property type="entry name" value="citrate_citG"/>
    <property type="match status" value="1"/>
</dbReference>
<keyword evidence="3 6" id="KW-0808">Transferase</keyword>
<dbReference type="InterPro" id="IPR017551">
    <property type="entry name" value="TriPribosyl-deP-CoA_syn_CitG"/>
</dbReference>
<evidence type="ECO:0000256" key="4">
    <source>
        <dbReference type="ARBA" id="ARBA00022741"/>
    </source>
</evidence>
<evidence type="ECO:0000256" key="5">
    <source>
        <dbReference type="ARBA" id="ARBA00022840"/>
    </source>
</evidence>